<reference evidence="1 2" key="1">
    <citation type="journal article" date="2024" name="Commun. Biol.">
        <title>Comparative genomic analysis of thermophilic fungi reveals convergent evolutionary adaptations and gene losses.</title>
        <authorList>
            <person name="Steindorff A.S."/>
            <person name="Aguilar-Pontes M.V."/>
            <person name="Robinson A.J."/>
            <person name="Andreopoulos B."/>
            <person name="LaButti K."/>
            <person name="Kuo A."/>
            <person name="Mondo S."/>
            <person name="Riley R."/>
            <person name="Otillar R."/>
            <person name="Haridas S."/>
            <person name="Lipzen A."/>
            <person name="Grimwood J."/>
            <person name="Schmutz J."/>
            <person name="Clum A."/>
            <person name="Reid I.D."/>
            <person name="Moisan M.C."/>
            <person name="Butler G."/>
            <person name="Nguyen T.T.M."/>
            <person name="Dewar K."/>
            <person name="Conant G."/>
            <person name="Drula E."/>
            <person name="Henrissat B."/>
            <person name="Hansel C."/>
            <person name="Singer S."/>
            <person name="Hutchinson M.I."/>
            <person name="de Vries R.P."/>
            <person name="Natvig D.O."/>
            <person name="Powell A.J."/>
            <person name="Tsang A."/>
            <person name="Grigoriev I.V."/>
        </authorList>
    </citation>
    <scope>NUCLEOTIDE SEQUENCE [LARGE SCALE GENOMIC DNA]</scope>
    <source>
        <strain evidence="1 2">CBS 494.80</strain>
    </source>
</reference>
<keyword evidence="2" id="KW-1185">Reference proteome</keyword>
<gene>
    <name evidence="1" type="ORF">VTL71DRAFT_7507</name>
</gene>
<evidence type="ECO:0000313" key="2">
    <source>
        <dbReference type="Proteomes" id="UP001595075"/>
    </source>
</evidence>
<sequence>MGIAKIPHQLRTAMHHHSQNQDVKRMPLLPQASCILALEMGLSDHQLANIFWILYSSISSAPWARSELIAMKTPIIADLLDVSPRTTSLVLTPFVAMSTLALARDAWGELLSTAISSFAVGPEAECQLEAKKSQFVGNTNTDDHYPRRVESHEL</sequence>
<name>A0ABR4BVZ4_9HELO</name>
<dbReference type="EMBL" id="JAZHXI010000019">
    <property type="protein sequence ID" value="KAL2061234.1"/>
    <property type="molecule type" value="Genomic_DNA"/>
</dbReference>
<accession>A0ABR4BVZ4</accession>
<protein>
    <submittedName>
        <fullName evidence="1">Uncharacterized protein</fullName>
    </submittedName>
</protein>
<evidence type="ECO:0000313" key="1">
    <source>
        <dbReference type="EMBL" id="KAL2061234.1"/>
    </source>
</evidence>
<dbReference type="Proteomes" id="UP001595075">
    <property type="component" value="Unassembled WGS sequence"/>
</dbReference>
<organism evidence="1 2">
    <name type="scientific">Oculimacula yallundae</name>
    <dbReference type="NCBI Taxonomy" id="86028"/>
    <lineage>
        <taxon>Eukaryota</taxon>
        <taxon>Fungi</taxon>
        <taxon>Dikarya</taxon>
        <taxon>Ascomycota</taxon>
        <taxon>Pezizomycotina</taxon>
        <taxon>Leotiomycetes</taxon>
        <taxon>Helotiales</taxon>
        <taxon>Ploettnerulaceae</taxon>
        <taxon>Oculimacula</taxon>
    </lineage>
</organism>
<comment type="caution">
    <text evidence="1">The sequence shown here is derived from an EMBL/GenBank/DDBJ whole genome shotgun (WGS) entry which is preliminary data.</text>
</comment>
<proteinExistence type="predicted"/>